<keyword evidence="2" id="KW-1133">Transmembrane helix</keyword>
<feature type="transmembrane region" description="Helical" evidence="2">
    <location>
        <begin position="60"/>
        <end position="77"/>
    </location>
</feature>
<feature type="compositionally biased region" description="Basic and acidic residues" evidence="1">
    <location>
        <begin position="367"/>
        <end position="408"/>
    </location>
</feature>
<dbReference type="EMBL" id="BMMX01000006">
    <property type="protein sequence ID" value="GGK85872.1"/>
    <property type="molecule type" value="Genomic_DNA"/>
</dbReference>
<evidence type="ECO:0000256" key="2">
    <source>
        <dbReference type="SAM" id="Phobius"/>
    </source>
</evidence>
<name>A0A8J3BYU0_9ACTN</name>
<evidence type="ECO:0000256" key="1">
    <source>
        <dbReference type="SAM" id="MobiDB-lite"/>
    </source>
</evidence>
<feature type="transmembrane region" description="Helical" evidence="2">
    <location>
        <begin position="7"/>
        <end position="26"/>
    </location>
</feature>
<feature type="transmembrane region" description="Helical" evidence="2">
    <location>
        <begin position="32"/>
        <end position="53"/>
    </location>
</feature>
<evidence type="ECO:0000313" key="4">
    <source>
        <dbReference type="Proteomes" id="UP000656042"/>
    </source>
</evidence>
<feature type="compositionally biased region" description="Low complexity" evidence="1">
    <location>
        <begin position="276"/>
        <end position="287"/>
    </location>
</feature>
<evidence type="ECO:0000313" key="3">
    <source>
        <dbReference type="EMBL" id="GGK85872.1"/>
    </source>
</evidence>
<protein>
    <submittedName>
        <fullName evidence="3">Uncharacterized protein</fullName>
    </submittedName>
</protein>
<dbReference type="RefSeq" id="WP_189078872.1">
    <property type="nucleotide sequence ID" value="NZ_BMMX01000006.1"/>
</dbReference>
<reference evidence="3" key="1">
    <citation type="journal article" date="2014" name="Int. J. Syst. Evol. Microbiol.">
        <title>Complete genome sequence of Corynebacterium casei LMG S-19264T (=DSM 44701T), isolated from a smear-ripened cheese.</title>
        <authorList>
            <consortium name="US DOE Joint Genome Institute (JGI-PGF)"/>
            <person name="Walter F."/>
            <person name="Albersmeier A."/>
            <person name="Kalinowski J."/>
            <person name="Ruckert C."/>
        </authorList>
    </citation>
    <scope>NUCLEOTIDE SEQUENCE</scope>
    <source>
        <strain evidence="3">CGMCC 4.7299</strain>
    </source>
</reference>
<dbReference type="Proteomes" id="UP000656042">
    <property type="component" value="Unassembled WGS sequence"/>
</dbReference>
<sequence length="416" mass="42088">MRHVRSLLYAVGLAPVVWILAAAGLTHDAAQAPALGDFALLALAGAAYAVLLFAPISPAGPLLAAVAFFGAGVWALAAPGSYERVWGGGDTLDPSRPGYAVAALLTVPLIAAAWRGGRRPGPPPFVAPDATAGRVTVVAAVAPSSPAAAGGADSTVHGDEEPTEATPTEEMTADLAGEMQTVDLASDEPTAAGSEAADEQGAATDDDQTHDLSPDHTVDLAGPGGLTQVIPIERIRRAGRDGDQTQVIGNLVPMAGDQTQLLAQAPDADTTTQVITPDPVADPATAPGEDGDEGPTQALGLRSGADASGKAGTGRPRADGLGTGDLGSGTVEPPGDHTQVLRIPTAADTAAGSGRKVEADQPGTRPSFKDMERPADEAADDTRRLDPPPRIPEQRSSGEDHRSPDKQESSTASDNT</sequence>
<accession>A0A8J3BYU0</accession>
<keyword evidence="4" id="KW-1185">Reference proteome</keyword>
<feature type="region of interest" description="Disordered" evidence="1">
    <location>
        <begin position="146"/>
        <end position="169"/>
    </location>
</feature>
<proteinExistence type="predicted"/>
<feature type="compositionally biased region" description="Basic and acidic residues" evidence="1">
    <location>
        <begin position="207"/>
        <end position="218"/>
    </location>
</feature>
<keyword evidence="2" id="KW-0812">Transmembrane</keyword>
<keyword evidence="2" id="KW-0472">Membrane</keyword>
<reference evidence="3" key="2">
    <citation type="submission" date="2020-09" db="EMBL/GenBank/DDBJ databases">
        <authorList>
            <person name="Sun Q."/>
            <person name="Zhou Y."/>
        </authorList>
    </citation>
    <scope>NUCLEOTIDE SEQUENCE</scope>
    <source>
        <strain evidence="3">CGMCC 4.7299</strain>
    </source>
</reference>
<organism evidence="3 4">
    <name type="scientific">Mangrovihabitans endophyticus</name>
    <dbReference type="NCBI Taxonomy" id="1751298"/>
    <lineage>
        <taxon>Bacteria</taxon>
        <taxon>Bacillati</taxon>
        <taxon>Actinomycetota</taxon>
        <taxon>Actinomycetes</taxon>
        <taxon>Micromonosporales</taxon>
        <taxon>Micromonosporaceae</taxon>
        <taxon>Mangrovihabitans</taxon>
    </lineage>
</organism>
<gene>
    <name evidence="3" type="ORF">GCM10012284_20170</name>
</gene>
<feature type="region of interest" description="Disordered" evidence="1">
    <location>
        <begin position="187"/>
        <end position="224"/>
    </location>
</feature>
<comment type="caution">
    <text evidence="3">The sequence shown here is derived from an EMBL/GenBank/DDBJ whole genome shotgun (WGS) entry which is preliminary data.</text>
</comment>
<feature type="region of interest" description="Disordered" evidence="1">
    <location>
        <begin position="266"/>
        <end position="416"/>
    </location>
</feature>
<dbReference type="AlphaFoldDB" id="A0A8J3BYU0"/>